<evidence type="ECO:0000313" key="2">
    <source>
        <dbReference type="EMBL" id="KAH8365978.1"/>
    </source>
</evidence>
<dbReference type="InterPro" id="IPR016135">
    <property type="entry name" value="UBQ-conjugating_enzyme/RWD"/>
</dbReference>
<organism evidence="2 3">
    <name type="scientific">Drosophila rubida</name>
    <dbReference type="NCBI Taxonomy" id="30044"/>
    <lineage>
        <taxon>Eukaryota</taxon>
        <taxon>Metazoa</taxon>
        <taxon>Ecdysozoa</taxon>
        <taxon>Arthropoda</taxon>
        <taxon>Hexapoda</taxon>
        <taxon>Insecta</taxon>
        <taxon>Pterygota</taxon>
        <taxon>Neoptera</taxon>
        <taxon>Endopterygota</taxon>
        <taxon>Diptera</taxon>
        <taxon>Brachycera</taxon>
        <taxon>Muscomorpha</taxon>
        <taxon>Ephydroidea</taxon>
        <taxon>Drosophilidae</taxon>
        <taxon>Drosophila</taxon>
    </lineage>
</organism>
<dbReference type="PROSITE" id="PS50127">
    <property type="entry name" value="UBC_2"/>
    <property type="match status" value="1"/>
</dbReference>
<dbReference type="SMART" id="SM00212">
    <property type="entry name" value="UBCc"/>
    <property type="match status" value="1"/>
</dbReference>
<proteinExistence type="predicted"/>
<accession>A0AAD4JWL4</accession>
<dbReference type="EMBL" id="JAJJHW010002774">
    <property type="protein sequence ID" value="KAH8365978.1"/>
    <property type="molecule type" value="Genomic_DNA"/>
</dbReference>
<evidence type="ECO:0000259" key="1">
    <source>
        <dbReference type="PROSITE" id="PS50127"/>
    </source>
</evidence>
<dbReference type="SUPFAM" id="SSF54495">
    <property type="entry name" value="UBC-like"/>
    <property type="match status" value="1"/>
</dbReference>
<reference evidence="2" key="1">
    <citation type="journal article" date="2021" name="Mol. Ecol. Resour.">
        <title>Phylogenomic analyses of the genus Drosophila reveals genomic signals of climate adaptation.</title>
        <authorList>
            <person name="Li F."/>
            <person name="Rane R.V."/>
            <person name="Luria V."/>
            <person name="Xiong Z."/>
            <person name="Chen J."/>
            <person name="Li Z."/>
            <person name="Catullo R.A."/>
            <person name="Griffin P.C."/>
            <person name="Schiffer M."/>
            <person name="Pearce S."/>
            <person name="Lee S.F."/>
            <person name="McElroy K."/>
            <person name="Stocker A."/>
            <person name="Shirriffs J."/>
            <person name="Cockerell F."/>
            <person name="Coppin C."/>
            <person name="Sgro C.M."/>
            <person name="Karger A."/>
            <person name="Cain J.W."/>
            <person name="Weber J.A."/>
            <person name="Santpere G."/>
            <person name="Kirschner M.W."/>
            <person name="Hoffmann A.A."/>
            <person name="Oakeshott J.G."/>
            <person name="Zhang G."/>
        </authorList>
    </citation>
    <scope>NUCLEOTIDE SEQUENCE</scope>
    <source>
        <strain evidence="2">BGI-SZ-2011g</strain>
    </source>
</reference>
<comment type="caution">
    <text evidence="2">The sequence shown here is derived from an EMBL/GenBank/DDBJ whole genome shotgun (WGS) entry which is preliminary data.</text>
</comment>
<feature type="non-terminal residue" evidence="2">
    <location>
        <position position="1"/>
    </location>
</feature>
<dbReference type="AlphaFoldDB" id="A0AAD4JWL4"/>
<sequence>ARGNANEKDVAKNLAVDTKQIAQRRLKTELALINRNAIEGCKVQLIHDNLFRWLVTLDGADETPYEGGRFLLRVIFPPSYPFDEPKVEFITRIYHCNVRNNRVCEGRWSPVCSIGQLFLSIRLMMISPDLENAASPNIAKLYLTERKAHDDMAREWTDRYARCN</sequence>
<gene>
    <name evidence="2" type="ORF">KR093_007851</name>
</gene>
<evidence type="ECO:0000313" key="3">
    <source>
        <dbReference type="Proteomes" id="UP001200034"/>
    </source>
</evidence>
<keyword evidence="3" id="KW-1185">Reference proteome</keyword>
<dbReference type="Gene3D" id="3.10.110.10">
    <property type="entry name" value="Ubiquitin Conjugating Enzyme"/>
    <property type="match status" value="1"/>
</dbReference>
<dbReference type="Proteomes" id="UP001200034">
    <property type="component" value="Unassembled WGS sequence"/>
</dbReference>
<feature type="domain" description="UBC core" evidence="1">
    <location>
        <begin position="21"/>
        <end position="162"/>
    </location>
</feature>
<dbReference type="InterPro" id="IPR000608">
    <property type="entry name" value="UBC"/>
</dbReference>
<protein>
    <recommendedName>
        <fullName evidence="1">UBC core domain-containing protein</fullName>
    </recommendedName>
</protein>
<dbReference type="Pfam" id="PF00179">
    <property type="entry name" value="UQ_con"/>
    <property type="match status" value="1"/>
</dbReference>
<name>A0AAD4JWL4_9MUSC</name>
<dbReference type="PANTHER" id="PTHR24068">
    <property type="entry name" value="UBIQUITIN-CONJUGATING ENZYME E2"/>
    <property type="match status" value="1"/>
</dbReference>